<name>A0A4R5W647_9BURK</name>
<dbReference type="PANTHER" id="PTHR43797">
    <property type="entry name" value="HOMOCYSTEINE/CYSTEINE SYNTHASE"/>
    <property type="match status" value="1"/>
</dbReference>
<evidence type="ECO:0000256" key="4">
    <source>
        <dbReference type="ARBA" id="ARBA00022898"/>
    </source>
</evidence>
<dbReference type="NCBIfam" id="NF004609">
    <property type="entry name" value="PRK05939.1"/>
    <property type="match status" value="1"/>
</dbReference>
<keyword evidence="4 5" id="KW-0663">Pyridoxal phosphate</keyword>
<dbReference type="GO" id="GO:0004124">
    <property type="term" value="F:cysteine synthase activity"/>
    <property type="evidence" value="ECO:0007669"/>
    <property type="project" value="TreeGrafter"/>
</dbReference>
<dbReference type="Proteomes" id="UP000294829">
    <property type="component" value="Unassembled WGS sequence"/>
</dbReference>
<dbReference type="SUPFAM" id="SSF53383">
    <property type="entry name" value="PLP-dependent transferases"/>
    <property type="match status" value="1"/>
</dbReference>
<proteinExistence type="inferred from homology"/>
<dbReference type="EMBL" id="SMYL01000001">
    <property type="protein sequence ID" value="TDK68612.1"/>
    <property type="molecule type" value="Genomic_DNA"/>
</dbReference>
<evidence type="ECO:0000256" key="5">
    <source>
        <dbReference type="PIRSR" id="PIRSR001434-2"/>
    </source>
</evidence>
<dbReference type="GO" id="GO:0005737">
    <property type="term" value="C:cytoplasm"/>
    <property type="evidence" value="ECO:0007669"/>
    <property type="project" value="TreeGrafter"/>
</dbReference>
<dbReference type="GO" id="GO:0006535">
    <property type="term" value="P:cysteine biosynthetic process from serine"/>
    <property type="evidence" value="ECO:0007669"/>
    <property type="project" value="TreeGrafter"/>
</dbReference>
<evidence type="ECO:0000256" key="6">
    <source>
        <dbReference type="RuleBase" id="RU362118"/>
    </source>
</evidence>
<evidence type="ECO:0000256" key="3">
    <source>
        <dbReference type="ARBA" id="ARBA00022679"/>
    </source>
</evidence>
<evidence type="ECO:0000256" key="2">
    <source>
        <dbReference type="ARBA" id="ARBA00009077"/>
    </source>
</evidence>
<dbReference type="GO" id="GO:0019346">
    <property type="term" value="P:transsulfuration"/>
    <property type="evidence" value="ECO:0007669"/>
    <property type="project" value="InterPro"/>
</dbReference>
<dbReference type="GO" id="GO:0030170">
    <property type="term" value="F:pyridoxal phosphate binding"/>
    <property type="evidence" value="ECO:0007669"/>
    <property type="project" value="InterPro"/>
</dbReference>
<dbReference type="InterPro" id="IPR000277">
    <property type="entry name" value="Cys/Met-Metab_PyrdxlP-dep_enz"/>
</dbReference>
<dbReference type="FunFam" id="3.40.640.10:FF:000046">
    <property type="entry name" value="Cystathionine gamma-lyase"/>
    <property type="match status" value="1"/>
</dbReference>
<comment type="similarity">
    <text evidence="2 6">Belongs to the trans-sulfuration enzymes family.</text>
</comment>
<evidence type="ECO:0000313" key="8">
    <source>
        <dbReference type="Proteomes" id="UP000294829"/>
    </source>
</evidence>
<dbReference type="InterPro" id="IPR006235">
    <property type="entry name" value="OAc-hSer/O-AcSer_sulfhydrylase"/>
</dbReference>
<dbReference type="Gene3D" id="3.40.640.10">
    <property type="entry name" value="Type I PLP-dependent aspartate aminotransferase-like (Major domain)"/>
    <property type="match status" value="1"/>
</dbReference>
<dbReference type="InterPro" id="IPR015421">
    <property type="entry name" value="PyrdxlP-dep_Trfase_major"/>
</dbReference>
<organism evidence="7 8">
    <name type="scientific">Sapientia aquatica</name>
    <dbReference type="NCBI Taxonomy" id="1549640"/>
    <lineage>
        <taxon>Bacteria</taxon>
        <taxon>Pseudomonadati</taxon>
        <taxon>Pseudomonadota</taxon>
        <taxon>Betaproteobacteria</taxon>
        <taxon>Burkholderiales</taxon>
        <taxon>Oxalobacteraceae</taxon>
        <taxon>Sapientia</taxon>
    </lineage>
</organism>
<protein>
    <submittedName>
        <fullName evidence="7">Cystathionine gamma-synthase family protein</fullName>
    </submittedName>
</protein>
<dbReference type="PIRSF" id="PIRSF001434">
    <property type="entry name" value="CGS"/>
    <property type="match status" value="1"/>
</dbReference>
<reference evidence="7 8" key="1">
    <citation type="submission" date="2019-03" db="EMBL/GenBank/DDBJ databases">
        <title>Sapientia aquatica gen. nov., sp. nov., isolated from a crater lake.</title>
        <authorList>
            <person name="Felfoldi T."/>
            <person name="Szabo A."/>
            <person name="Toth E."/>
            <person name="Schumann P."/>
            <person name="Keki Z."/>
            <person name="Marialigeti K."/>
            <person name="Mathe I."/>
        </authorList>
    </citation>
    <scope>NUCLEOTIDE SEQUENCE [LARGE SCALE GENOMIC DNA]</scope>
    <source>
        <strain evidence="7 8">SA-152</strain>
    </source>
</reference>
<dbReference type="GO" id="GO:0071269">
    <property type="term" value="P:L-homocysteine biosynthetic process"/>
    <property type="evidence" value="ECO:0007669"/>
    <property type="project" value="TreeGrafter"/>
</dbReference>
<dbReference type="InterPro" id="IPR015422">
    <property type="entry name" value="PyrdxlP-dep_Trfase_small"/>
</dbReference>
<dbReference type="GO" id="GO:0003961">
    <property type="term" value="F:O-acetylhomoserine aminocarboxypropyltransferase activity"/>
    <property type="evidence" value="ECO:0007669"/>
    <property type="project" value="TreeGrafter"/>
</dbReference>
<sequence>MTGFTTTILHNDRQSEIEHGSIHKPIHSAVTFGYADARELADVFQGKKAGYRYGRQGNPTVTALEDKITKMENGVASLCFSSGMAAIGAIPLGLLKNGDHIVSSAFLFGNTSNLWQTITSLGVSTSFVDATNVANVEAALTPNTRIVFVETIANPRTQVADLKEIGELCQARGILFVVDNTMTSPFLFHPKTVGAGLVINSLTKAISGHGDVLGGCITDTGAYDWNLYPNIAPNIKKQAPAMWGINQLRGKALRDFGACLSPDAAHQIAIGAETMALRVERQCSNALQLTELLAASDKVAAVHYPGLKNHPQHGLSSELFKAHGSIFSFELKPHIDCFDFLNRLNIPISATHLGDNRTLIIPVAHTIFFEMGQERRAAMGISESLVRVSVGIEDSDDLLADFAQALAAF</sequence>
<dbReference type="Pfam" id="PF01053">
    <property type="entry name" value="Cys_Met_Meta_PP"/>
    <property type="match status" value="1"/>
</dbReference>
<gene>
    <name evidence="7" type="ORF">E2I14_03465</name>
</gene>
<accession>A0A4R5W647</accession>
<dbReference type="RefSeq" id="WP_133325422.1">
    <property type="nucleotide sequence ID" value="NZ_SMYL01000001.1"/>
</dbReference>
<feature type="modified residue" description="N6-(pyridoxal phosphate)lysine" evidence="5">
    <location>
        <position position="204"/>
    </location>
</feature>
<comment type="caution">
    <text evidence="7">The sequence shown here is derived from an EMBL/GenBank/DDBJ whole genome shotgun (WGS) entry which is preliminary data.</text>
</comment>
<evidence type="ECO:0000256" key="1">
    <source>
        <dbReference type="ARBA" id="ARBA00001933"/>
    </source>
</evidence>
<dbReference type="PANTHER" id="PTHR43797:SF2">
    <property type="entry name" value="HOMOCYSTEINE_CYSTEINE SYNTHASE"/>
    <property type="match status" value="1"/>
</dbReference>
<dbReference type="AlphaFoldDB" id="A0A4R5W647"/>
<evidence type="ECO:0000313" key="7">
    <source>
        <dbReference type="EMBL" id="TDK68612.1"/>
    </source>
</evidence>
<keyword evidence="8" id="KW-1185">Reference proteome</keyword>
<keyword evidence="3" id="KW-0808">Transferase</keyword>
<dbReference type="OrthoDB" id="9805807at2"/>
<dbReference type="InterPro" id="IPR015424">
    <property type="entry name" value="PyrdxlP-dep_Trfase"/>
</dbReference>
<dbReference type="Gene3D" id="3.90.1150.10">
    <property type="entry name" value="Aspartate Aminotransferase, domain 1"/>
    <property type="match status" value="1"/>
</dbReference>
<comment type="cofactor">
    <cofactor evidence="1 6">
        <name>pyridoxal 5'-phosphate</name>
        <dbReference type="ChEBI" id="CHEBI:597326"/>
    </cofactor>
</comment>